<dbReference type="InterPro" id="IPR038232">
    <property type="entry name" value="PknH-like_Extracell_sf"/>
</dbReference>
<dbReference type="Gene3D" id="3.40.1000.70">
    <property type="entry name" value="PknH-like extracellular domain"/>
    <property type="match status" value="1"/>
</dbReference>
<accession>A0A7I7L453</accession>
<keyword evidence="3" id="KW-1185">Reference proteome</keyword>
<dbReference type="InterPro" id="IPR026954">
    <property type="entry name" value="PknH-like_Extracell"/>
</dbReference>
<evidence type="ECO:0000259" key="1">
    <source>
        <dbReference type="Pfam" id="PF14032"/>
    </source>
</evidence>
<proteinExistence type="predicted"/>
<feature type="domain" description="PknH-like extracellular" evidence="1">
    <location>
        <begin position="36"/>
        <end position="188"/>
    </location>
</feature>
<protein>
    <submittedName>
        <fullName evidence="2">Sensor domain-containing protein</fullName>
    </submittedName>
</protein>
<dbReference type="KEGG" id="mcoo:MCOO_49180"/>
<organism evidence="2 3">
    <name type="scientific">Mycobacterium cookii</name>
    <dbReference type="NCBI Taxonomy" id="1775"/>
    <lineage>
        <taxon>Bacteria</taxon>
        <taxon>Bacillati</taxon>
        <taxon>Actinomycetota</taxon>
        <taxon>Actinomycetes</taxon>
        <taxon>Mycobacteriales</taxon>
        <taxon>Mycobacteriaceae</taxon>
        <taxon>Mycobacterium</taxon>
    </lineage>
</organism>
<evidence type="ECO:0000313" key="2">
    <source>
        <dbReference type="EMBL" id="BBX48903.1"/>
    </source>
</evidence>
<dbReference type="Proteomes" id="UP000465866">
    <property type="component" value="Chromosome"/>
</dbReference>
<reference evidence="2 3" key="1">
    <citation type="journal article" date="2019" name="Emerg. Microbes Infect.">
        <title>Comprehensive subspecies identification of 175 nontuberculous mycobacteria species based on 7547 genomic profiles.</title>
        <authorList>
            <person name="Matsumoto Y."/>
            <person name="Kinjo T."/>
            <person name="Motooka D."/>
            <person name="Nabeya D."/>
            <person name="Jung N."/>
            <person name="Uechi K."/>
            <person name="Horii T."/>
            <person name="Iida T."/>
            <person name="Fujita J."/>
            <person name="Nakamura S."/>
        </authorList>
    </citation>
    <scope>NUCLEOTIDE SEQUENCE [LARGE SCALE GENOMIC DNA]</scope>
    <source>
        <strain evidence="2 3">JCM 12404</strain>
    </source>
</reference>
<dbReference type="AlphaFoldDB" id="A0A7I7L453"/>
<sequence>MMLCAAALLAAACSRTVDGTALPASGGGPNTSGVSVDRVLLDQSRMQAIAGADEHLTIIPSMDGSAPVDIDTLAKVAPPECRFVYADTATFGPDIETFHKTTFQYPPRGGLISEGAAAYRDIGTAHHAFDALVATVRRCADSSAGPGYVGSWNADERSLETRPGDCGRNYLLKAVVLVEVTFCGFPESVPAMVITNIAANVPG</sequence>
<name>A0A7I7L453_9MYCO</name>
<gene>
    <name evidence="2" type="primary">lpqA</name>
    <name evidence="2" type="ORF">MCOO_49180</name>
</gene>
<evidence type="ECO:0000313" key="3">
    <source>
        <dbReference type="Proteomes" id="UP000465866"/>
    </source>
</evidence>
<dbReference type="Pfam" id="PF14032">
    <property type="entry name" value="PknH_C"/>
    <property type="match status" value="1"/>
</dbReference>
<dbReference type="EMBL" id="AP022569">
    <property type="protein sequence ID" value="BBX48903.1"/>
    <property type="molecule type" value="Genomic_DNA"/>
</dbReference>